<dbReference type="InterPro" id="IPR001611">
    <property type="entry name" value="Leu-rich_rpt"/>
</dbReference>
<dbReference type="PANTHER" id="PTHR24373:SF275">
    <property type="entry name" value="TIR DOMAIN-CONTAINING PROTEIN"/>
    <property type="match status" value="1"/>
</dbReference>
<evidence type="ECO:0000256" key="1">
    <source>
        <dbReference type="ARBA" id="ARBA00022729"/>
    </source>
</evidence>
<dbReference type="Gene3D" id="3.80.10.10">
    <property type="entry name" value="Ribonuclease Inhibitor"/>
    <property type="match status" value="1"/>
</dbReference>
<keyword evidence="4" id="KW-1185">Reference proteome</keyword>
<protein>
    <submittedName>
        <fullName evidence="3">Chaoptin isoform X1</fullName>
    </submittedName>
</protein>
<evidence type="ECO:0000256" key="2">
    <source>
        <dbReference type="SAM" id="Phobius"/>
    </source>
</evidence>
<keyword evidence="2" id="KW-1133">Transmembrane helix</keyword>
<gene>
    <name evidence="3" type="ORF">BpHYR1_045772</name>
</gene>
<dbReference type="AlphaFoldDB" id="A0A3M7RDN8"/>
<dbReference type="PROSITE" id="PS51450">
    <property type="entry name" value="LRR"/>
    <property type="match status" value="3"/>
</dbReference>
<keyword evidence="1" id="KW-0732">Signal</keyword>
<reference evidence="3 4" key="1">
    <citation type="journal article" date="2018" name="Sci. Rep.">
        <title>Genomic signatures of local adaptation to the degree of environmental predictability in rotifers.</title>
        <authorList>
            <person name="Franch-Gras L."/>
            <person name="Hahn C."/>
            <person name="Garcia-Roger E.M."/>
            <person name="Carmona M.J."/>
            <person name="Serra M."/>
            <person name="Gomez A."/>
        </authorList>
    </citation>
    <scope>NUCLEOTIDE SEQUENCE [LARGE SCALE GENOMIC DNA]</scope>
    <source>
        <strain evidence="3">HYR1</strain>
    </source>
</reference>
<dbReference type="InterPro" id="IPR050328">
    <property type="entry name" value="Dev_Immune_Receptor"/>
</dbReference>
<organism evidence="3 4">
    <name type="scientific">Brachionus plicatilis</name>
    <name type="common">Marine rotifer</name>
    <name type="synonym">Brachionus muelleri</name>
    <dbReference type="NCBI Taxonomy" id="10195"/>
    <lineage>
        <taxon>Eukaryota</taxon>
        <taxon>Metazoa</taxon>
        <taxon>Spiralia</taxon>
        <taxon>Gnathifera</taxon>
        <taxon>Rotifera</taxon>
        <taxon>Eurotatoria</taxon>
        <taxon>Monogononta</taxon>
        <taxon>Pseudotrocha</taxon>
        <taxon>Ploima</taxon>
        <taxon>Brachionidae</taxon>
        <taxon>Brachionus</taxon>
    </lineage>
</organism>
<keyword evidence="2" id="KW-0812">Transmembrane</keyword>
<evidence type="ECO:0000313" key="3">
    <source>
        <dbReference type="EMBL" id="RNA21569.1"/>
    </source>
</evidence>
<dbReference type="PANTHER" id="PTHR24373">
    <property type="entry name" value="SLIT RELATED LEUCINE-RICH REPEAT NEURONAL PROTEIN"/>
    <property type="match status" value="1"/>
</dbReference>
<keyword evidence="2" id="KW-0472">Membrane</keyword>
<name>A0A3M7RDN8_BRAPC</name>
<comment type="caution">
    <text evidence="3">The sequence shown here is derived from an EMBL/GenBank/DDBJ whole genome shotgun (WGS) entry which is preliminary data.</text>
</comment>
<dbReference type="Proteomes" id="UP000276133">
    <property type="component" value="Unassembled WGS sequence"/>
</dbReference>
<sequence>MNQADIKLSFKYQTNRFPNEYYCSFYEKNSFSKREHLVDSLEESVPLLPYLDSNWLTEHLGFLIDRNEIATNINSSISLINLIERLKIIEIINFGIETIDSKAFSKFKSLKVLRLPHNDLSAFNFASFTQEDSNEAEFSSNLIELDLSSNKLSNVKIENFMYLNSLRVLNLSCNLLSIFDLHLINVISPHLQVLDLSDNYLKKFKLLENNLFFSSKSKNLSALSLVSNLILNELMYLDLSKNLLTDLAYLFSINLSAFNQTKYCNLSVNSKLKLDRKQRPIIYVNLDDNNWHCDCLSYEFVTSVKKLHSFDRSDSCYLNFLIKENSNLFKNLKIDNLNCSKKCEIRKFSNEDKFNSTITTQTTTQTALITTSYTTTTKIFRSSKIPYSYDISSTFYWICSICIAIVSISCLFVAWYFCWKKYRLYRTEGEPNGDSSSTNSRVHPDQYTQRRNLYFLTNRLNSQFPMNNNWRNRPIADPSLFFISLNQNTGISETVFNNIAYINDDPPNYYEAIMVKNGTNSTINQNEADGSVHLNDFLPIDAPSFEFIGENLADIPEESEGTNQSFRQSTEV</sequence>
<dbReference type="InterPro" id="IPR032675">
    <property type="entry name" value="LRR_dom_sf"/>
</dbReference>
<dbReference type="Pfam" id="PF13855">
    <property type="entry name" value="LRR_8"/>
    <property type="match status" value="1"/>
</dbReference>
<evidence type="ECO:0000313" key="4">
    <source>
        <dbReference type="Proteomes" id="UP000276133"/>
    </source>
</evidence>
<dbReference type="EMBL" id="REGN01003643">
    <property type="protein sequence ID" value="RNA21569.1"/>
    <property type="molecule type" value="Genomic_DNA"/>
</dbReference>
<dbReference type="OrthoDB" id="676979at2759"/>
<accession>A0A3M7RDN8</accession>
<dbReference type="SUPFAM" id="SSF52058">
    <property type="entry name" value="L domain-like"/>
    <property type="match status" value="1"/>
</dbReference>
<feature type="transmembrane region" description="Helical" evidence="2">
    <location>
        <begin position="395"/>
        <end position="418"/>
    </location>
</feature>
<proteinExistence type="predicted"/>